<dbReference type="STRING" id="52441.SAMN05216302_100410"/>
<evidence type="ECO:0000313" key="2">
    <source>
        <dbReference type="EMBL" id="SFK31632.1"/>
    </source>
</evidence>
<gene>
    <name evidence="2" type="ORF">SAMN05216302_100410</name>
</gene>
<feature type="region of interest" description="Disordered" evidence="1">
    <location>
        <begin position="1"/>
        <end position="22"/>
    </location>
</feature>
<protein>
    <submittedName>
        <fullName evidence="2">Uncharacterized protein</fullName>
    </submittedName>
</protein>
<evidence type="ECO:0000256" key="1">
    <source>
        <dbReference type="SAM" id="MobiDB-lite"/>
    </source>
</evidence>
<organism evidence="2 3">
    <name type="scientific">Nitrosomonas aestuarii</name>
    <dbReference type="NCBI Taxonomy" id="52441"/>
    <lineage>
        <taxon>Bacteria</taxon>
        <taxon>Pseudomonadati</taxon>
        <taxon>Pseudomonadota</taxon>
        <taxon>Betaproteobacteria</taxon>
        <taxon>Nitrosomonadales</taxon>
        <taxon>Nitrosomonadaceae</taxon>
        <taxon>Nitrosomonas</taxon>
    </lineage>
</organism>
<reference evidence="3" key="1">
    <citation type="submission" date="2016-10" db="EMBL/GenBank/DDBJ databases">
        <authorList>
            <person name="Varghese N."/>
            <person name="Submissions S."/>
        </authorList>
    </citation>
    <scope>NUCLEOTIDE SEQUENCE [LARGE SCALE GENOMIC DNA]</scope>
    <source>
        <strain evidence="3">Nm69</strain>
    </source>
</reference>
<evidence type="ECO:0000313" key="3">
    <source>
        <dbReference type="Proteomes" id="UP000199533"/>
    </source>
</evidence>
<name>A0A1I3YIH5_9PROT</name>
<proteinExistence type="predicted"/>
<dbReference type="AlphaFoldDB" id="A0A1I3YIH5"/>
<accession>A0A1I3YIH5</accession>
<dbReference type="EMBL" id="FOSP01000004">
    <property type="protein sequence ID" value="SFK31632.1"/>
    <property type="molecule type" value="Genomic_DNA"/>
</dbReference>
<keyword evidence="3" id="KW-1185">Reference proteome</keyword>
<sequence length="86" mass="9976">MNSYFKAINEATSNGERPEHSDMWRTYHNNSPMSDCEYHLICSSICCPELSRHETAQDSKGTEKKLYVPVTRKVSSEIRKNNQDLH</sequence>
<dbReference type="Proteomes" id="UP000199533">
    <property type="component" value="Unassembled WGS sequence"/>
</dbReference>